<dbReference type="OrthoDB" id="3257768at2759"/>
<proteinExistence type="predicted"/>
<dbReference type="STRING" id="2316362.A0A4Q2D2L6"/>
<dbReference type="AlphaFoldDB" id="A0A4Q2D2L6"/>
<evidence type="ECO:0000313" key="2">
    <source>
        <dbReference type="Proteomes" id="UP000290288"/>
    </source>
</evidence>
<dbReference type="EMBL" id="SDEE01000900">
    <property type="protein sequence ID" value="RXW13490.1"/>
    <property type="molecule type" value="Genomic_DNA"/>
</dbReference>
<name>A0A4Q2D2L6_9AGAR</name>
<reference evidence="1 2" key="1">
    <citation type="submission" date="2019-01" db="EMBL/GenBank/DDBJ databases">
        <title>Draft genome sequence of Psathyrella aberdarensis IHI B618.</title>
        <authorList>
            <person name="Buettner E."/>
            <person name="Kellner H."/>
        </authorList>
    </citation>
    <scope>NUCLEOTIDE SEQUENCE [LARGE SCALE GENOMIC DNA]</scope>
    <source>
        <strain evidence="1 2">IHI B618</strain>
    </source>
</reference>
<dbReference type="Proteomes" id="UP000290288">
    <property type="component" value="Unassembled WGS sequence"/>
</dbReference>
<sequence>MAYSTCEMGPGSRRDTLDDVFGDCNWAKAVTMDSLLARRAKEAVKQREIHVALFLNFAEALEKGDVIEWTRAVKAWEADWSKPNPYEPSRASISESSVRLELAKEDEQALKAGEAEVLHATVTASLFILQGIELEEARLKTMSTLAFGLFKMYFPNKHIKNRSVRDLQRALLLKSRLLISKKRYSSGTQVMTHSNALITEVSKRITQTVAKYNALYSKLQKFSRKVSGEETGDALVFQVFKSEHLVSLTSATNGPEGFKSLSWIWKVRSPGEMDTEVTKDALRIEFC</sequence>
<accession>A0A4Q2D2L6</accession>
<gene>
    <name evidence="1" type="ORF">EST38_g12368</name>
</gene>
<keyword evidence="2" id="KW-1185">Reference proteome</keyword>
<evidence type="ECO:0000313" key="1">
    <source>
        <dbReference type="EMBL" id="RXW13490.1"/>
    </source>
</evidence>
<organism evidence="1 2">
    <name type="scientific">Candolleomyces aberdarensis</name>
    <dbReference type="NCBI Taxonomy" id="2316362"/>
    <lineage>
        <taxon>Eukaryota</taxon>
        <taxon>Fungi</taxon>
        <taxon>Dikarya</taxon>
        <taxon>Basidiomycota</taxon>
        <taxon>Agaricomycotina</taxon>
        <taxon>Agaricomycetes</taxon>
        <taxon>Agaricomycetidae</taxon>
        <taxon>Agaricales</taxon>
        <taxon>Agaricineae</taxon>
        <taxon>Psathyrellaceae</taxon>
        <taxon>Candolleomyces</taxon>
    </lineage>
</organism>
<protein>
    <submittedName>
        <fullName evidence="1">Uncharacterized protein</fullName>
    </submittedName>
</protein>
<comment type="caution">
    <text evidence="1">The sequence shown here is derived from an EMBL/GenBank/DDBJ whole genome shotgun (WGS) entry which is preliminary data.</text>
</comment>